<dbReference type="AlphaFoldDB" id="A0A4Z2BL86"/>
<gene>
    <name evidence="1" type="ORF">fugu_019450</name>
</gene>
<protein>
    <submittedName>
        <fullName evidence="1">Uncharacterized protein</fullName>
    </submittedName>
</protein>
<proteinExistence type="predicted"/>
<evidence type="ECO:0000313" key="2">
    <source>
        <dbReference type="Proteomes" id="UP000516260"/>
    </source>
</evidence>
<comment type="caution">
    <text evidence="1">The sequence shown here is derived from an EMBL/GenBank/DDBJ whole genome shotgun (WGS) entry which is preliminary data.</text>
</comment>
<sequence>MDSSPQQFPTTSLECIRLKDFSYPAHYPHYFINVEPLLHGGGGGGLDKEEEEGGGGGGIGGGDANVLHCVSCINEMFSVPPRSCSSLINAGGRMRSPGINGGANY</sequence>
<dbReference type="Proteomes" id="UP000516260">
    <property type="component" value="Chromosome 21"/>
</dbReference>
<dbReference type="EMBL" id="SWLE01000014">
    <property type="protein sequence ID" value="TNM92438.1"/>
    <property type="molecule type" value="Genomic_DNA"/>
</dbReference>
<reference evidence="1 2" key="1">
    <citation type="submission" date="2019-04" db="EMBL/GenBank/DDBJ databases">
        <title>The sequence and de novo assembly of Takifugu bimaculatus genome using PacBio and Hi-C technologies.</title>
        <authorList>
            <person name="Xu P."/>
            <person name="Liu B."/>
            <person name="Zhou Z."/>
        </authorList>
    </citation>
    <scope>NUCLEOTIDE SEQUENCE [LARGE SCALE GENOMIC DNA]</scope>
    <source>
        <strain evidence="1">TB-2018</strain>
        <tissue evidence="1">Muscle</tissue>
    </source>
</reference>
<organism evidence="1 2">
    <name type="scientific">Takifugu bimaculatus</name>
    <dbReference type="NCBI Taxonomy" id="433685"/>
    <lineage>
        <taxon>Eukaryota</taxon>
        <taxon>Metazoa</taxon>
        <taxon>Chordata</taxon>
        <taxon>Craniata</taxon>
        <taxon>Vertebrata</taxon>
        <taxon>Euteleostomi</taxon>
        <taxon>Actinopterygii</taxon>
        <taxon>Neopterygii</taxon>
        <taxon>Teleostei</taxon>
        <taxon>Neoteleostei</taxon>
        <taxon>Acanthomorphata</taxon>
        <taxon>Eupercaria</taxon>
        <taxon>Tetraodontiformes</taxon>
        <taxon>Tetradontoidea</taxon>
        <taxon>Tetraodontidae</taxon>
        <taxon>Takifugu</taxon>
    </lineage>
</organism>
<keyword evidence="2" id="KW-1185">Reference proteome</keyword>
<evidence type="ECO:0000313" key="1">
    <source>
        <dbReference type="EMBL" id="TNM92438.1"/>
    </source>
</evidence>
<accession>A0A4Z2BL86</accession>
<name>A0A4Z2BL86_9TELE</name>